<dbReference type="PANTHER" id="PTHR43155">
    <property type="entry name" value="CYCLIC DI-GMP PHOSPHODIESTERASE PA4108-RELATED"/>
    <property type="match status" value="1"/>
</dbReference>
<dbReference type="NCBIfam" id="TIGR00277">
    <property type="entry name" value="HDIG"/>
    <property type="match status" value="1"/>
</dbReference>
<dbReference type="STRING" id="1515746.HR45_14605"/>
<gene>
    <name evidence="2" type="ORF">HR45_14605</name>
</gene>
<feature type="domain" description="HD-GYP" evidence="1">
    <location>
        <begin position="134"/>
        <end position="331"/>
    </location>
</feature>
<comment type="caution">
    <text evidence="2">The sequence shown here is derived from an EMBL/GenBank/DDBJ whole genome shotgun (WGS) entry which is preliminary data.</text>
</comment>
<dbReference type="PROSITE" id="PS51832">
    <property type="entry name" value="HD_GYP"/>
    <property type="match status" value="1"/>
</dbReference>
<dbReference type="InterPro" id="IPR037522">
    <property type="entry name" value="HD_GYP_dom"/>
</dbReference>
<keyword evidence="2" id="KW-0378">Hydrolase</keyword>
<dbReference type="Pfam" id="PF11871">
    <property type="entry name" value="DUF3391"/>
    <property type="match status" value="1"/>
</dbReference>
<dbReference type="InterPro" id="IPR003607">
    <property type="entry name" value="HD/PDEase_dom"/>
</dbReference>
<dbReference type="SUPFAM" id="SSF109604">
    <property type="entry name" value="HD-domain/PDEase-like"/>
    <property type="match status" value="1"/>
</dbReference>
<dbReference type="AlphaFoldDB" id="A0A094J9U1"/>
<dbReference type="InterPro" id="IPR021812">
    <property type="entry name" value="DUF3391"/>
</dbReference>
<reference evidence="2 3" key="1">
    <citation type="submission" date="2014-06" db="EMBL/GenBank/DDBJ databases">
        <title>Shewanella sp. YQH10.</title>
        <authorList>
            <person name="Liu Y."/>
            <person name="Zeng R."/>
        </authorList>
    </citation>
    <scope>NUCLEOTIDE SEQUENCE [LARGE SCALE GENOMIC DNA]</scope>
    <source>
        <strain evidence="2 3">YQH10</strain>
    </source>
</reference>
<dbReference type="eggNOG" id="COG2206">
    <property type="taxonomic scope" value="Bacteria"/>
</dbReference>
<dbReference type="Gene3D" id="1.10.3210.10">
    <property type="entry name" value="Hypothetical protein af1432"/>
    <property type="match status" value="1"/>
</dbReference>
<dbReference type="CDD" id="cd00077">
    <property type="entry name" value="HDc"/>
    <property type="match status" value="1"/>
</dbReference>
<dbReference type="Pfam" id="PF13487">
    <property type="entry name" value="HD_5"/>
    <property type="match status" value="1"/>
</dbReference>
<dbReference type="GO" id="GO:0008081">
    <property type="term" value="F:phosphoric diester hydrolase activity"/>
    <property type="evidence" value="ECO:0007669"/>
    <property type="project" value="UniProtKB-ARBA"/>
</dbReference>
<evidence type="ECO:0000259" key="1">
    <source>
        <dbReference type="PROSITE" id="PS51832"/>
    </source>
</evidence>
<proteinExistence type="predicted"/>
<name>A0A094J9U1_9GAMM</name>
<dbReference type="RefSeq" id="WP_037444188.1">
    <property type="nucleotide sequence ID" value="NZ_JPEO01000014.1"/>
</dbReference>
<dbReference type="InterPro" id="IPR006675">
    <property type="entry name" value="HDIG_dom"/>
</dbReference>
<protein>
    <submittedName>
        <fullName evidence="2">Phosphohydrolase</fullName>
    </submittedName>
</protein>
<dbReference type="Proteomes" id="UP000029264">
    <property type="component" value="Unassembled WGS sequence"/>
</dbReference>
<accession>A0A094J9U1</accession>
<dbReference type="PANTHER" id="PTHR43155:SF2">
    <property type="entry name" value="CYCLIC DI-GMP PHOSPHODIESTERASE PA4108"/>
    <property type="match status" value="1"/>
</dbReference>
<keyword evidence="3" id="KW-1185">Reference proteome</keyword>
<sequence>MAKHKPIQLPVAQLQVGLTVKLPLSWTDHPFLFNKIEIKSAGQIEMIRQLGVPYVQVLSGMENLSAEAQAPAMTNVDQNAADKPLPLDPAQKARKALRLSQKRFIEAMNQSRTMMSKVVSDPEGAVRETAVLVEMMMEHLFETEHSRLALVSSGENSVSITQHGISVATLALVMGRQLALSKPQLREIATGAILHDIGKMKVPESIRRKRTSLTNHEKNFLAMHPNFGYDLLKRSGLFSDDVLNIVLHHHEFIDGSGFPDGLKGDAISLSTQIVSLANDYDSQLWRDDIISPQIALGYLFKNRSGMHQQNLIEALVKVLGIYPPGTLVRLSDGFIGKVMLTTENVAKPQVWSCKVDGSEAVFRFLIDEDVTVEAAIKPDELTSGAAKTLKSDDGISFYIC</sequence>
<dbReference type="OrthoDB" id="9764808at2"/>
<evidence type="ECO:0000313" key="2">
    <source>
        <dbReference type="EMBL" id="KFZ36690.1"/>
    </source>
</evidence>
<dbReference type="EMBL" id="JPEO01000014">
    <property type="protein sequence ID" value="KFZ36690.1"/>
    <property type="molecule type" value="Genomic_DNA"/>
</dbReference>
<evidence type="ECO:0000313" key="3">
    <source>
        <dbReference type="Proteomes" id="UP000029264"/>
    </source>
</evidence>
<organism evidence="2 3">
    <name type="scientific">Shewanella mangrovi</name>
    <dbReference type="NCBI Taxonomy" id="1515746"/>
    <lineage>
        <taxon>Bacteria</taxon>
        <taxon>Pseudomonadati</taxon>
        <taxon>Pseudomonadota</taxon>
        <taxon>Gammaproteobacteria</taxon>
        <taxon>Alteromonadales</taxon>
        <taxon>Shewanellaceae</taxon>
        <taxon>Shewanella</taxon>
    </lineage>
</organism>